<dbReference type="Gene3D" id="3.90.1760.10">
    <property type="entry name" value="Anthrax toxin, edema factor, central domain"/>
    <property type="match status" value="1"/>
</dbReference>
<keyword evidence="9" id="KW-0479">Metal-binding</keyword>
<protein>
    <submittedName>
        <fullName evidence="22">MARTX</fullName>
    </submittedName>
</protein>
<evidence type="ECO:0000256" key="9">
    <source>
        <dbReference type="ARBA" id="ARBA00022723"/>
    </source>
</evidence>
<dbReference type="Pfam" id="PF07634">
    <property type="entry name" value="RtxA"/>
    <property type="match status" value="41"/>
</dbReference>
<dbReference type="GO" id="GO:0016740">
    <property type="term" value="F:transferase activity"/>
    <property type="evidence" value="ECO:0007669"/>
    <property type="project" value="UniProtKB-KW"/>
</dbReference>
<reference evidence="22" key="1">
    <citation type="journal article" date="2014" name="Infect. Immun.">
        <title>Vibrio vulnificus biotype 3 multifunctional autoprocessing RTX toxin is an adenylate cyclase toxin essential for virulence in mice.</title>
        <authorList>
            <person name="Ziolo K.J."/>
            <person name="Jeong H.G."/>
            <person name="Kwak J.S."/>
            <person name="Yang S."/>
            <person name="Lavker R.M."/>
            <person name="Satchell K.J."/>
        </authorList>
    </citation>
    <scope>NUCLEOTIDE SEQUENCE</scope>
    <source>
        <strain evidence="22">BAA87</strain>
    </source>
</reference>
<evidence type="ECO:0007829" key="24">
    <source>
        <dbReference type="PDB" id="7P1H"/>
    </source>
</evidence>
<dbReference type="Gene3D" id="3.40.50.1820">
    <property type="entry name" value="alpha/beta hydrolase"/>
    <property type="match status" value="1"/>
</dbReference>
<proteinExistence type="evidence at protein level"/>
<evidence type="ECO:0000256" key="21">
    <source>
        <dbReference type="SAM" id="MobiDB-lite"/>
    </source>
</evidence>
<dbReference type="GO" id="GO:0006508">
    <property type="term" value="P:proteolysis"/>
    <property type="evidence" value="ECO:0007669"/>
    <property type="project" value="UniProtKB-KW"/>
</dbReference>
<evidence type="ECO:0000256" key="10">
    <source>
        <dbReference type="ARBA" id="ARBA00022737"/>
    </source>
</evidence>
<dbReference type="InterPro" id="IPR005165">
    <property type="entry name" value="Anthrax_toxin_edema_cen"/>
</dbReference>
<evidence type="ECO:0000256" key="12">
    <source>
        <dbReference type="ARBA" id="ARBA00022807"/>
    </source>
</evidence>
<feature type="region of interest" description="Disordered" evidence="21">
    <location>
        <begin position="4740"/>
        <end position="4781"/>
    </location>
</feature>
<dbReference type="InterPro" id="IPR038383">
    <property type="entry name" value="CPD_dom_sf"/>
</dbReference>
<feature type="compositionally biased region" description="Polar residues" evidence="21">
    <location>
        <begin position="1615"/>
        <end position="1626"/>
    </location>
</feature>
<evidence type="ECO:0000256" key="7">
    <source>
        <dbReference type="ARBA" id="ARBA00022670"/>
    </source>
</evidence>
<dbReference type="PATRIC" id="fig|672.127.peg.4167"/>
<dbReference type="InterPro" id="IPR048568">
    <property type="entry name" value="RtxA_C"/>
</dbReference>
<dbReference type="SUPFAM" id="SSF51120">
    <property type="entry name" value="beta-Roll"/>
    <property type="match status" value="2"/>
</dbReference>
<dbReference type="PHI-base" id="PHI:3354"/>
<dbReference type="GO" id="GO:0046872">
    <property type="term" value="F:metal ion binding"/>
    <property type="evidence" value="ECO:0007669"/>
    <property type="project" value="UniProtKB-KW"/>
</dbReference>
<keyword evidence="6" id="KW-0800">Toxin</keyword>
<accession>A0A023NA98</accession>
<feature type="compositionally biased region" description="Basic and acidic residues" evidence="21">
    <location>
        <begin position="1744"/>
        <end position="1757"/>
    </location>
</feature>
<dbReference type="PANTHER" id="PTHR12277">
    <property type="entry name" value="ALPHA/BETA HYDROLASE DOMAIN-CONTAINING PROTEIN"/>
    <property type="match status" value="1"/>
</dbReference>
<keyword evidence="15" id="KW-1043">Host membrane</keyword>
<evidence type="ECO:0000256" key="2">
    <source>
        <dbReference type="ARBA" id="ARBA00004165"/>
    </source>
</evidence>
<evidence type="ECO:0000256" key="14">
    <source>
        <dbReference type="ARBA" id="ARBA00022842"/>
    </source>
</evidence>
<feature type="compositionally biased region" description="Basic and acidic residues" evidence="21">
    <location>
        <begin position="1778"/>
        <end position="1807"/>
    </location>
</feature>
<dbReference type="InterPro" id="IPR035099">
    <property type="entry name" value="Anthrax_toxin_C-terminal"/>
</dbReference>
<dbReference type="EMBL" id="KJ131555">
    <property type="protein sequence ID" value="AHW45240.1"/>
    <property type="molecule type" value="Genomic_DNA"/>
</dbReference>
<keyword evidence="18" id="KW-0472">Membrane</keyword>
<dbReference type="InterPro" id="IPR020974">
    <property type="entry name" value="CPD_dom"/>
</dbReference>
<feature type="compositionally biased region" description="Basic and acidic residues" evidence="21">
    <location>
        <begin position="1627"/>
        <end position="1646"/>
    </location>
</feature>
<evidence type="ECO:0000256" key="11">
    <source>
        <dbReference type="ARBA" id="ARBA00022801"/>
    </source>
</evidence>
<name>A0A023NA98_VIBVL</name>
<comment type="cofactor">
    <cofactor evidence="1">
        <name>Mg(2+)</name>
        <dbReference type="ChEBI" id="CHEBI:18420"/>
    </cofactor>
</comment>
<dbReference type="Gene3D" id="1.20.140.180">
    <property type="match status" value="1"/>
</dbReference>
<feature type="region of interest" description="Disordered" evidence="21">
    <location>
        <begin position="4337"/>
        <end position="4363"/>
    </location>
</feature>
<keyword evidence="19" id="KW-1035">Host cytoplasm</keyword>
<dbReference type="GO" id="GO:0020002">
    <property type="term" value="C:host cell plasma membrane"/>
    <property type="evidence" value="ECO:0007669"/>
    <property type="project" value="UniProtKB-SubCell"/>
</dbReference>
<keyword evidence="4" id="KW-1032">Host cell membrane</keyword>
<dbReference type="InterPro" id="IPR011049">
    <property type="entry name" value="Serralysin-like_metalloprot_C"/>
</dbReference>
<keyword evidence="17" id="KW-0446">Lipid-binding</keyword>
<keyword evidence="11" id="KW-0378">Hydrolase</keyword>
<feature type="region of interest" description="Disordered" evidence="21">
    <location>
        <begin position="1610"/>
        <end position="1682"/>
    </location>
</feature>
<evidence type="ECO:0000256" key="4">
    <source>
        <dbReference type="ARBA" id="ARBA00022511"/>
    </source>
</evidence>
<reference evidence="24" key="3">
    <citation type="journal article" date="2021" name="Nat. Commun.">
        <title>Mechanism of actin-dependent activation of nucleotidyl cyclase toxins from bacterial human pathogens.</title>
        <authorList>
            <person name="Belyy A."/>
            <person name="Merino F."/>
            <person name="Mechold U."/>
            <person name="Raunser S."/>
        </authorList>
    </citation>
    <scope>STRUCTURE BY ELECTRON MICROSCOPY (3.90 ANGSTROMS) OF 3229-3658</scope>
</reference>
<dbReference type="PDB" id="7D5Y">
    <property type="method" value="X-ray"/>
    <property type="resolution" value="2.20 A"/>
    <property type="chains" value="A=4091-4300"/>
</dbReference>
<dbReference type="GO" id="GO:0044164">
    <property type="term" value="C:host cell cytosol"/>
    <property type="evidence" value="ECO:0007669"/>
    <property type="project" value="UniProtKB-SubCell"/>
</dbReference>
<dbReference type="GO" id="GO:0008294">
    <property type="term" value="F:calcium- and calmodulin-responsive adenylate cyclase activity"/>
    <property type="evidence" value="ECO:0007669"/>
    <property type="project" value="InterPro"/>
</dbReference>
<dbReference type="GO" id="GO:0005576">
    <property type="term" value="C:extracellular region"/>
    <property type="evidence" value="ECO:0007669"/>
    <property type="project" value="UniProtKB-SubCell"/>
</dbReference>
<evidence type="ECO:0000256" key="17">
    <source>
        <dbReference type="ARBA" id="ARBA00023121"/>
    </source>
</evidence>
<evidence type="ECO:0000256" key="8">
    <source>
        <dbReference type="ARBA" id="ARBA00022679"/>
    </source>
</evidence>
<dbReference type="NCBIfam" id="NF012221">
    <property type="entry name" value="MARTX_Nterm"/>
    <property type="match status" value="1"/>
</dbReference>
<dbReference type="Pfam" id="PF00561">
    <property type="entry name" value="Abhydrolase_1"/>
    <property type="match status" value="1"/>
</dbReference>
<dbReference type="InterPro" id="IPR011509">
    <property type="entry name" value="RtxA_toxin"/>
</dbReference>
<dbReference type="RefSeq" id="WP_039507922.1">
    <property type="nucleotide sequence ID" value="NZ_CP041683.1"/>
</dbReference>
<dbReference type="Pfam" id="PF21735">
    <property type="entry name" value="RtxA_C"/>
    <property type="match status" value="6"/>
</dbReference>
<dbReference type="Gene3D" id="3.40.50.11050">
    <property type="match status" value="1"/>
</dbReference>
<keyword evidence="10" id="KW-0677">Repeat</keyword>
<keyword evidence="7" id="KW-0645">Protease</keyword>
<dbReference type="InterPro" id="IPR006473">
    <property type="entry name" value="Peptidase_C58_Yopt"/>
</dbReference>
<dbReference type="Pfam" id="PF11647">
    <property type="entry name" value="MLD"/>
    <property type="match status" value="1"/>
</dbReference>
<evidence type="ECO:0000256" key="1">
    <source>
        <dbReference type="ARBA" id="ARBA00001946"/>
    </source>
</evidence>
<dbReference type="InterPro" id="IPR049824">
    <property type="entry name" value="RtxA-like_C80"/>
</dbReference>
<evidence type="ECO:0000256" key="3">
    <source>
        <dbReference type="ARBA" id="ARBA00004613"/>
    </source>
</evidence>
<feature type="compositionally biased region" description="Polar residues" evidence="21">
    <location>
        <begin position="1652"/>
        <end position="1671"/>
    </location>
</feature>
<dbReference type="GO" id="GO:0008289">
    <property type="term" value="F:lipid binding"/>
    <property type="evidence" value="ECO:0007669"/>
    <property type="project" value="UniProtKB-KW"/>
</dbReference>
<evidence type="ECO:0000256" key="6">
    <source>
        <dbReference type="ARBA" id="ARBA00022656"/>
    </source>
</evidence>
<dbReference type="Pfam" id="PF03543">
    <property type="entry name" value="Peptidase_C58"/>
    <property type="match status" value="1"/>
</dbReference>
<dbReference type="InterPro" id="IPR020972">
    <property type="entry name" value="Dermonecrotic/RTX_toxin_MLD"/>
</dbReference>
<keyword evidence="5" id="KW-0964">Secreted</keyword>
<feature type="compositionally biased region" description="Low complexity" evidence="21">
    <location>
        <begin position="4752"/>
        <end position="4764"/>
    </location>
</feature>
<dbReference type="InterPro" id="IPR037017">
    <property type="entry name" value="Anthrax_toxin_edema_cen_sf"/>
</dbReference>
<dbReference type="SUPFAM" id="SSF53474">
    <property type="entry name" value="alpha/beta-Hydrolases"/>
    <property type="match status" value="1"/>
</dbReference>
<dbReference type="PANTHER" id="PTHR12277:SF81">
    <property type="entry name" value="PROTEIN ABHD13"/>
    <property type="match status" value="1"/>
</dbReference>
<dbReference type="InterPro" id="IPR000073">
    <property type="entry name" value="AB_hydrolase_1"/>
</dbReference>
<feature type="compositionally biased region" description="Polar residues" evidence="21">
    <location>
        <begin position="1870"/>
        <end position="1880"/>
    </location>
</feature>
<evidence type="ECO:0007829" key="23">
    <source>
        <dbReference type="PDB" id="7D5Y"/>
    </source>
</evidence>
<feature type="compositionally biased region" description="Basic and acidic residues" evidence="21">
    <location>
        <begin position="4339"/>
        <end position="4354"/>
    </location>
</feature>
<organism evidence="22">
    <name type="scientific">Vibrio vulnificus</name>
    <dbReference type="NCBI Taxonomy" id="672"/>
    <lineage>
        <taxon>Bacteria</taxon>
        <taxon>Pseudomonadati</taxon>
        <taxon>Pseudomonadota</taxon>
        <taxon>Gammaproteobacteria</taxon>
        <taxon>Vibrionales</taxon>
        <taxon>Vibrionaceae</taxon>
        <taxon>Vibrio</taxon>
    </lineage>
</organism>
<evidence type="ECO:0000256" key="13">
    <source>
        <dbReference type="ARBA" id="ARBA00022813"/>
    </source>
</evidence>
<dbReference type="SUPFAM" id="SSF81298">
    <property type="entry name" value="Adenylylcyclase toxin (the edema factor)"/>
    <property type="match status" value="1"/>
</dbReference>
<dbReference type="Pfam" id="PF11713">
    <property type="entry name" value="Peptidase_C80"/>
    <property type="match status" value="1"/>
</dbReference>
<sequence length="5208" mass="557974">MGKPFWRSVEYFFTGNYSADDGNNSIVAIGFGGEIHAYGGDDHVTVGSIGAKVYTGSGNDTVVGGSAYLRVEDTTGHLSVKGAAGYADINKSGDGNVSFAGAAGGVSIDHLGNHGDVNYGGAAAYNGITRKGLSGNVTFKGAGGYNALWHETNQGNLSFAGAGAGNKLDRTWFNRYQGSRGDVTFDGAGAANSISSRVETGNITFRGAGADNHLVRKGKVGDITLQGAGASNRIERTRQAEDVYAQTRGNIRFEGVGGYNSLYSDVAHGDIHFSGGGAYNTITRKGSGSSFDAQGMEYAKAEEIVLTAAQMHGLSIDNGNKFHAVTAVKSEREPNTYLFAIADGTYTKINKVRLYNDPETGKLKYYSEAWFKRGNHLAELARSDVSSAGGFEVNPINGGYTLSNIAVEHQQSLTVHAVEKDLTEYEWVTYANGVLIDAKDVALSEAKMGGHAISTDGTTVDVQAVKSNRKPNTYVYAKVLGPYTKIVVVELANDPKTGALKYQARSWYKEGNHTANLANEDISSANGYHSMGKSGYSLSDLHYSVNAVRSTSETVADIDEYTDQTLFKPATDSGESSGDVRFNGAGGGNVIKSNVTRGNVYFNGGGIANVILHSSQFGHTEFNGGGAANVIVKSGEEGDLTFRGAGLANVLVHQSKQGKMDVYAGGAVNVLVRIGDGQYLAHLLAYGNISVHKGNGNSRVVMLGGYNTHTQIGSGNGLWLAAGGFNVMTQVGKGDVASVLAGGANVLTKVGDGDLTAGMLGGANVITHISSDNETSNTTAVALGGANILTKKGKGNTVAVMGGGANVLTHVGDGTTTGVMVGGANILTKVGNGDTTGIMLGVGNVLTHVGDGQTLGVMGAAGNIFTKVGDGTSIAVMIGAGNIFTHVGEGNAWALMGGLGNVFTKVGNGDALALMVAEANVFTHIGDGMSVALMLAKGNVATKVGNGTTLAAMVGNANIFTHLGSGSTFAAMIGQANIMTKVGNDLTAALMVGKANIYTHVGDGTSLGIFAGEVNVMTKVGNGTTLAAMFGKANIMTHVGDGLTGVLALGEANIVTKVGDDFMGVVAAAKANVVTHVGDATTAAVLAGKGNILTKVGEGTTVGLLISDIGNVMTHVGDGTTIGIAKGKANIITKVGDGLGVNVAWGQANVFTQVGDGDRYNFAKGEANIITKVGDGQEVSVVQGKANIITHVGNGDDYTGAWGKANVITKVGDGRNVVLAKGEANIVTQVGDGDSFNALWSKGNIVTKVGDGMQVTAAKGKANITTTVGDGLSVTAAYGDANINTKVGDGVSVNVAWGKYNINTKVGDGLNVAVMKGKANANIHVGDGLNINASYAQNNVAIKVGNGDFYSLAVASSNTSSNKLSALFDNIKQTLLGVGGSQAINYLVQGDEASSSGTQKGRGAIATPEITKLDGFQMEAIEEVGSDLGDSLTGSVTKVDTPDLNKVQNALDVDGSSDQTQAPNLIVNGDFEQGDQGWKSTHGVEASHSGNVYGVNGEGHGARVTELDTYTNTSLYQDLTDLTEGEVIAVSFDFAKRAGLSNNEGIEVLWNGEVVFSSSGDASAWQQKTLKLTAHAGSNRIEFKGTGHNDGLGYILDNVVAKSESSLQAKAVSEHATQNQASQNALSDKERAEADRQRLEQEKQKQLDAVAGSQSQLESTDQQALENNGQAQRDAVKEESEAVTAELTKLAQGLDVLDGQATHTGESGDQWRNDFAGGLLDGVQRQLDDAKQLANDKIAAAKQTHADNQNKVKDAVAKSEAGVAKGEQNRAGAEQDIADAKADAEKRKADALAKGKDAQQAESDAHHAVNNAQSRGERDVQLAENKANQAQADAQGAKQNEGDRPDRQGVAGSGLSGNAHSVEGAGETGSHVNADSSTNADGRFSEGLSEQEQEALEGATNAVNRLQINAGIRGKNSGSTITSMFTETNSDSIVVPTTASQDVVRKEIRISGVNLEGLGEASHDSAESLVAARAEKVANLYRWLDTENDVATDKYVPVPGFERVDADVSDEVKQRMIQSMSGYIEHTDNQVPKDQAEALATLFVESTLDYDWDKRVEFLTKLESYGYSFEAPHAEKSIVSFWSGKNFKQYRDVLDNAQTDGKKVVYDIDVKGNAFAMDLNKHLMRWGGLFLDPDNAEQNQLKSSIDAATFSNTGFWSSVYATGAQNDVYVIAEGGVRLGNYFWNVDLPALRQLQREGLVGEIRLLDKPVSEYKDLPADQIGRRLTDAGVAVKVRFDALSHERQAELLADNPDGYKADTLVELDVKLSAIDSMLRESLPFYSLRTERNLLVQEGEEGFEVRSWPGTDGKSKTILLDNPEDAAQQKSIERFILANFDNFEQMPDELFLVDNKVLSHHDGRTRILAQKEDGAWTYNTNVELMSVTELLDAAHVSGKVRGESYQQVIDALTEYHASTAEHADYELTSVEKLLNLRKQVEGYVLGHPDSGRVQAMNSLLNQVNSRLEAVSVLVVSEQSIKAHDSFSHLYDQLDNANLKESKHLYLDGNGDFVTKGKGNLANIDKLGGSDAVLEKVKAAVTHEYGQVVADTIFAGLSANDLAKDGKGIDIAGLNKVHQAIEQHMSPVSATMYIWKPSKHSTLGHAALQIGQGRTQLEGQAAADFNKQNYVSWWPLGSKSPNIGNILNVATKDQPDLKLRWSDFSQPAHQSDTLEHDMAAEENDSFGLKKGEAKLKRFIEELNAAKGIDASFKMASEGYASLLLGNPDMLASTGIPAHVFQPFLDQWNDTSYDMMDVANRFAEELQKQAKIEVNPEQIEQQISEVVKEFAQDELDKIQAFKVAQADQGRVFRINLEGLDVAAMQAEWHRLSNDPDARYQLLTKNCSSTVAKVLKAGGADKLIGHTWLPKFGVWTPTELFNFGQALQEAQLEIAAKKQSHQVTDVLDALSGNEKHKENVAIENDGTPPRDKESLSPLTRFLNNELYGEKDARRKIGEITQTLLDHAVENGESQKVTLKGEAGRLTGYYHQGAASSEGETSATSGKVVLFLHGSGSSAEEQASEIRNHYQKQGIDMLAVNLRGYGESDGGPSEKGLYQDARTMFNYLVNDKGIDPSNIIIHGYSMGGPIAADLARYAAQNGQAVSGLLLDRPMPSMTKAITAHEVANPAGIVGAIAKAVNGQFSVEKNLKGLPKETPILLLTDNEGLGEEGEKLRAKLAIAGYNVSGEQTFYGHEASNRLMGQYADQIVSGLFNAEQAAVEVKDIRATEDLSVVKTVASDTELGTNTDAPHKNYQSRDLVLEPIVQPETIELGMPDSDQKILAEVAERENVIIGVRPVDEKSKSLIDSKLYSSKGLFVKAKSSDWGPMSGFIPVDQAFAKASARRDLDKFNGYAEQSIESGNAVSADLYLNQVRIDELVSKYQSLTALEFDAESGMYKTTATNGDQTVTFFLNKVTVDSKDLWQVHYIKDGKLAPFKVIGDPVSKQPMTADYDLLTVMYSYSDLGPQDKLKQPLTWEQWKESVTYEELTPKYKELYNSEVLYNKKDGASLGVVSDRLKALKDVINTSLGRTDGLEMVHHGADDANPYAVMADNFPATFFVPKSFFMEDGLGEGKGSIQTYFNVNEQGAVVIRDPQEFSNFQQVAINVSYRASLNDKWNVGLDDPLFTPKSKLSHDFLNAKEEVIKKLSGEVETNVRTTQLLTDNEGLGNEGEKLRTKPTASGFFESSDVQPEVMKGLLQNVGDKIFDLKAGGKELDMFSFHFSQSADLLNKLITLIPEVGNVLITNGNDVQSKDFLEGVCFALSARYMMEERVHGLGGGKAYMEWLKDTVQAYNDNITNKKNDIGSVEQKLLNQYRRQNLGLAIKDLLSMQYSQLMDTSTSAARDAANKEYSGKLRANGLTGPNINDALNYGADGYESVMDKLRNVNKSTYMTFMSQGHAMSVVVHKKGNHKVWSFYDPNFGTKSFAQYDDFRGFMDNFHKGLLTQYKFQDSEEAGQSFYVRFKKFEEGDISSYDGLWKNAREGEQSYVLRALKEQGKTFSMGKNITGKLVDFNDDVITLDVTSKNGRKVLVEVAVSDISQAANLVKTNISQVFSDPLASKLSIQSHAESATITVLEVSGQEAISEVVEGAKIPGQKDAWTGATSKADNQNVNDWERVVVTPAVDGGETRFDGQIIVQMENDAVAAKAAANLAGKHPESSVVVQLDSDGNYRVVYGDPSKLDGKIRWQLVGHGRDHSESNNTRLSGYSADELAVKLASFQQMFNQAEKISSKPDHISIVGCSLVSDDKQKGFGHQFINAMDANGLRVDVSVRSAKVYINEMGRKLYFDGKDSWVNKAINSKVLLSWNGQGDVVAKDERIRNGIAEGDIDLSRIGISDVDEPARGAIGDNKDVFDAPEKRKAETETSSSSANNKLSYSGNIQVNVGDGEFTAVNWGTSNVGIKVGTGGFKSLAFGDNNVMVHIGNGESKHSFDIGGYQALEGAQMFIGNRNVSFNKGRSNDLIVMMDKSIPTPPLVNPFDGAARISGVLQSIATSGEGQDWLAAQEQQWTLSGAKKFVKDMSGLDQSSSVDYTSLVELDSQNERSSRGLKHDAEAALNKQYNQWLSGNGDSDTSKLSRADKLRQANEKLAFNFAVGGQGADIQVTTGNWNFMFGDNIQSILDTNLGSLFGLMTQQFSATGQAKTTFTYTPEDLPRQLKNKLLGQLAGVGAETTLADIFGVDYTASGQIVSRNGEAVDGVSILKEMLEVIGEFSGDQLQAFVDPAKLLDSLKSGINMGADGIKSFAETHGLKEKAPEEEEDNSSVSVNGASVNSAQGATVADGSTETAETPDRAFGFNSLNLPNLFATIFSQDKQKEMKSLVENLKENLTADLLNMKEKTFDFLRNSGHLQGDGDINISLGNYNFNWGGDGKDLGAYLGDNNNFWGGRGDDVFYATGTSNIFTGGEGNDMGVLMGRENMMFGGDGNDTAVVAGRINHVFLGAGDDQSFVFGEGGEIDTGSGRDYVVTSGNFNRVDTGDDQDYSVTIGNNNQVELGAGNDFANVFGNYNRINASAGNDVVKLMGYHAVLNGGEGEDHLIAAAISKFSQFNGGEGRDLMVLGGYQNTFKGGTDVDSFVVSGDVIDNLVEDIRSEDNIVFNGIDWQKLWFERSGYDLKLSILRDPASDSDQAKFEHIGSVTFSDYFNGNRAQVIIAMGEKDATGEREYTTLSESAIDALVQAMSGFDPQAGDNGFIDNLDSKSRVAITTAWADVVHKKGITV</sequence>
<dbReference type="PROSITE" id="PS51771">
    <property type="entry name" value="CGT_MARTX_CPD"/>
    <property type="match status" value="1"/>
</dbReference>
<evidence type="ECO:0000256" key="16">
    <source>
        <dbReference type="ARBA" id="ARBA00023026"/>
    </source>
</evidence>
<evidence type="ECO:0000256" key="18">
    <source>
        <dbReference type="ARBA" id="ARBA00023136"/>
    </source>
</evidence>
<evidence type="ECO:0000256" key="15">
    <source>
        <dbReference type="ARBA" id="ARBA00022870"/>
    </source>
</evidence>
<dbReference type="CDD" id="cd20501">
    <property type="entry name" value="C80_RtxA-like"/>
    <property type="match status" value="1"/>
</dbReference>
<dbReference type="SMR" id="A0A023NA98"/>
<dbReference type="Pfam" id="PF03497">
    <property type="entry name" value="Anthrax_toxA"/>
    <property type="match status" value="1"/>
</dbReference>
<evidence type="ECO:0000256" key="19">
    <source>
        <dbReference type="ARBA" id="ARBA00023200"/>
    </source>
</evidence>
<evidence type="ECO:0000256" key="20">
    <source>
        <dbReference type="ARBA" id="ARBA00023586"/>
    </source>
</evidence>
<keyword evidence="23 24" id="KW-0002">3D-structure</keyword>
<dbReference type="GO" id="GO:0004197">
    <property type="term" value="F:cysteine-type endopeptidase activity"/>
    <property type="evidence" value="ECO:0007669"/>
    <property type="project" value="InterPro"/>
</dbReference>
<keyword evidence="14" id="KW-0460">Magnesium</keyword>
<dbReference type="PDB" id="7P1H">
    <property type="method" value="EM"/>
    <property type="resolution" value="3.90 A"/>
    <property type="chains" value="A=3229-3658"/>
</dbReference>
<evidence type="ECO:0000256" key="5">
    <source>
        <dbReference type="ARBA" id="ARBA00022525"/>
    </source>
</evidence>
<dbReference type="CDD" id="cd21058">
    <property type="entry name" value="toxin_MLD_like"/>
    <property type="match status" value="1"/>
</dbReference>
<keyword evidence="16" id="KW-0843">Virulence</keyword>
<dbReference type="Gene3D" id="2.60.120.260">
    <property type="entry name" value="Galactose-binding domain-like"/>
    <property type="match status" value="1"/>
</dbReference>
<dbReference type="InterPro" id="IPR029058">
    <property type="entry name" value="AB_hydrolase_fold"/>
</dbReference>
<reference evidence="23" key="2">
    <citation type="submission" date="2020-09" db="PDB data bank">
        <title>Cystein protease domain from MARTX toxin.</title>
        <authorList>
            <person name="Kim M.-H."/>
            <person name="Hwang J."/>
            <person name="Choi S."/>
        </authorList>
    </citation>
    <scope>X-RAY CRYSTALLOGRAPHY (2.20 ANGSTROMS) OF 4091-4300</scope>
</reference>
<evidence type="ECO:0000313" key="22">
    <source>
        <dbReference type="EMBL" id="AHW45240.1"/>
    </source>
</evidence>
<feature type="region of interest" description="Disordered" evidence="21">
    <location>
        <begin position="1741"/>
        <end position="1895"/>
    </location>
</feature>
<dbReference type="SUPFAM" id="SSF158842">
    <property type="entry name" value="PMT central region-like"/>
    <property type="match status" value="1"/>
</dbReference>
<keyword evidence="13" id="KW-0068">Autocatalytic cleavage</keyword>
<dbReference type="GO" id="GO:0090729">
    <property type="term" value="F:toxin activity"/>
    <property type="evidence" value="ECO:0007669"/>
    <property type="project" value="UniProtKB-KW"/>
</dbReference>
<keyword evidence="8" id="KW-0808">Transferase</keyword>
<comment type="subcellular location">
    <subcellularLocation>
        <location evidence="2">Host cell membrane</location>
    </subcellularLocation>
    <subcellularLocation>
        <location evidence="20">Host cytoplasm</location>
        <location evidence="20">Host cytosol</location>
    </subcellularLocation>
    <subcellularLocation>
        <location evidence="3">Secreted</location>
    </subcellularLocation>
</comment>
<keyword evidence="12" id="KW-0788">Thiol protease</keyword>
<dbReference type="CDD" id="cd20494">
    <property type="entry name" value="C58_RtxA"/>
    <property type="match status" value="1"/>
</dbReference>